<accession>A0A2U7U989</accession>
<proteinExistence type="predicted"/>
<protein>
    <submittedName>
        <fullName evidence="1">Uncharacterized protein</fullName>
    </submittedName>
</protein>
<evidence type="ECO:0000313" key="1">
    <source>
        <dbReference type="EMBL" id="AVK74999.1"/>
    </source>
</evidence>
<dbReference type="RefSeq" id="YP_009483268.1">
    <property type="nucleotide sequence ID" value="NC_037667.1"/>
</dbReference>
<dbReference type="EMBL" id="MG011689">
    <property type="protein sequence ID" value="AVK74999.1"/>
    <property type="molecule type" value="Genomic_DNA"/>
</dbReference>
<organism evidence="1">
    <name type="scientific">Pandoravirus quercus</name>
    <dbReference type="NCBI Taxonomy" id="2107709"/>
    <lineage>
        <taxon>Viruses</taxon>
        <taxon>Pandoravirus</taxon>
    </lineage>
</organism>
<name>A0A2U7U989_9VIRU</name>
<reference evidence="1" key="1">
    <citation type="journal article" date="2018" name="Nat. Commun.">
        <title>Diversity and evolution of the emerging Pandoraviridae family.</title>
        <authorList>
            <person name="Legendre M."/>
            <person name="Fabre E."/>
            <person name="Poirot O."/>
            <person name="Jeudy S."/>
            <person name="Lartigue A."/>
            <person name="Alempic J.M."/>
            <person name="Beucher L."/>
            <person name="Philippe N."/>
            <person name="Bertaux L."/>
            <person name="Christo-Foroux E."/>
            <person name="Labadie K."/>
            <person name="Coute Y."/>
            <person name="Abergel C."/>
            <person name="Claverie J.M."/>
        </authorList>
    </citation>
    <scope>NUCLEOTIDE SEQUENCE [LARGE SCALE GENOMIC DNA]</scope>
    <source>
        <strain evidence="1">Quercus</strain>
    </source>
</reference>
<dbReference type="GeneID" id="36844140"/>
<dbReference type="KEGG" id="vg:36844140"/>
<dbReference type="Proteomes" id="UP000248852">
    <property type="component" value="Segment"/>
</dbReference>
<sequence length="203" mass="21193">MERKLCVAYVALLALLAMATSAESQAVYDGALRLYQADAMSYCFADDRMSGAPLTCVAVPYLDDAHVFALGRAVDDASGTNGIRISLPVSPASLSVIKTPAADTWTNATSRLCQPDPATGRIMCPAATTVNNDDVARPWLQLSKVADDNSNDGAGRATDNNLYSGDLVVMRSLLDGVGGTDCGLVGNVLTCDGTASSLFHIIV</sequence>
<gene>
    <name evidence="1" type="ORF">pqer_cds_577</name>
</gene>